<dbReference type="EMBL" id="AVQL01000451">
    <property type="protein sequence ID" value="KEQ00400.1"/>
    <property type="molecule type" value="Genomic_DNA"/>
</dbReference>
<dbReference type="InterPro" id="IPR005335">
    <property type="entry name" value="Terminase_ssu"/>
</dbReference>
<dbReference type="Proteomes" id="UP000027644">
    <property type="component" value="Unassembled WGS sequence"/>
</dbReference>
<dbReference type="InterPro" id="IPR038713">
    <property type="entry name" value="Terminase_Gp1_N_sf"/>
</dbReference>
<sequence>MLLNDKQELFARNMAAGQNQAESCINAGYSKNGAAAAASRLMRNPEILARIEELRAQPEGLNKTLNKDVNNVNKAVKSASADPPVQTVPDNDPMLFLQSVINDERWSPKLRVDAAKALMPYVHARIGEAGKKETALDAAIEQSRAGGLSARLEQKRQLKKVK</sequence>
<reference evidence="1 2" key="1">
    <citation type="journal article" date="2014" name="PLoS Genet.">
        <title>Hidden diversity in honey bee gut symbionts detected by single-cell genomics.</title>
        <authorList>
            <person name="Engel P."/>
            <person name="Stepanauskas R."/>
            <person name="Moran N."/>
        </authorList>
    </citation>
    <scope>NUCLEOTIDE SEQUENCE [LARGE SCALE GENOMIC DNA]</scope>
    <source>
        <strain evidence="1 2">SCGC AB-598-J21</strain>
    </source>
</reference>
<dbReference type="GO" id="GO:0051276">
    <property type="term" value="P:chromosome organization"/>
    <property type="evidence" value="ECO:0007669"/>
    <property type="project" value="InterPro"/>
</dbReference>
<dbReference type="AlphaFoldDB" id="A0A074VD64"/>
<proteinExistence type="predicted"/>
<name>A0A074VD64_9NEIS</name>
<organism evidence="1 2">
    <name type="scientific">Snodgrassella alvi SCGC AB-598-J21</name>
    <dbReference type="NCBI Taxonomy" id="1385367"/>
    <lineage>
        <taxon>Bacteria</taxon>
        <taxon>Pseudomonadati</taxon>
        <taxon>Pseudomonadota</taxon>
        <taxon>Betaproteobacteria</taxon>
        <taxon>Neisseriales</taxon>
        <taxon>Neisseriaceae</taxon>
        <taxon>Snodgrassella</taxon>
    </lineage>
</organism>
<protein>
    <submittedName>
        <fullName evidence="1">Phage terminase, small subunit</fullName>
    </submittedName>
</protein>
<dbReference type="Pfam" id="PF03592">
    <property type="entry name" value="Terminase_2"/>
    <property type="match status" value="1"/>
</dbReference>
<accession>A0A074VD64</accession>
<gene>
    <name evidence="1" type="ORF">SASC598J21_018010</name>
</gene>
<dbReference type="Gene3D" id="1.10.10.1400">
    <property type="entry name" value="Terminase, small subunit, N-terminal DNA-binding domain, HTH motif"/>
    <property type="match status" value="1"/>
</dbReference>
<evidence type="ECO:0000313" key="2">
    <source>
        <dbReference type="Proteomes" id="UP000027644"/>
    </source>
</evidence>
<comment type="caution">
    <text evidence="1">The sequence shown here is derived from an EMBL/GenBank/DDBJ whole genome shotgun (WGS) entry which is preliminary data.</text>
</comment>
<evidence type="ECO:0000313" key="1">
    <source>
        <dbReference type="EMBL" id="KEQ00400.1"/>
    </source>
</evidence>